<proteinExistence type="inferred from homology"/>
<dbReference type="InterPro" id="IPR006026">
    <property type="entry name" value="Peptidase_Metallo"/>
</dbReference>
<comment type="subcellular location">
    <subcellularLocation>
        <location evidence="1">Secreted</location>
    </subcellularLocation>
</comment>
<dbReference type="PANTHER" id="PTHR38340:SF1">
    <property type="entry name" value="S-LAYER PROTEIN"/>
    <property type="match status" value="1"/>
</dbReference>
<dbReference type="PRINTS" id="PR00313">
    <property type="entry name" value="CABNDNGRPT"/>
</dbReference>
<dbReference type="InterPro" id="IPR011049">
    <property type="entry name" value="Serralysin-like_metalloprot_C"/>
</dbReference>
<evidence type="ECO:0000313" key="6">
    <source>
        <dbReference type="EMBL" id="MDE4166092.1"/>
    </source>
</evidence>
<dbReference type="Gene3D" id="2.150.10.10">
    <property type="entry name" value="Serralysin-like metalloprotease, C-terminal"/>
    <property type="match status" value="2"/>
</dbReference>
<comment type="similarity">
    <text evidence="2">Belongs to the peptidase M10B family.</text>
</comment>
<reference evidence="6 8" key="2">
    <citation type="submission" date="2023-02" db="EMBL/GenBank/DDBJ databases">
        <title>Population genomics of bacteria associated with diatom.</title>
        <authorList>
            <person name="Xie J."/>
            <person name="Wang H."/>
        </authorList>
    </citation>
    <scope>NUCLEOTIDE SEQUENCE [LARGE SCALE GENOMIC DNA]</scope>
    <source>
        <strain evidence="6 8">PT47_8</strain>
    </source>
</reference>
<dbReference type="RefSeq" id="WP_065272182.1">
    <property type="nucleotide sequence ID" value="NZ_CP015124.1"/>
</dbReference>
<dbReference type="InterPro" id="IPR024079">
    <property type="entry name" value="MetalloPept_cat_dom_sf"/>
</dbReference>
<reference evidence="5 7" key="1">
    <citation type="submission" date="2016-04" db="EMBL/GenBank/DDBJ databases">
        <authorList>
            <person name="Evans L.H."/>
            <person name="Alamgir A."/>
            <person name="Owens N."/>
            <person name="Weber N.D."/>
            <person name="Virtaneva K."/>
            <person name="Barbian K."/>
            <person name="Babar A."/>
            <person name="Rosenke K."/>
        </authorList>
    </citation>
    <scope>NUCLEOTIDE SEQUENCE [LARGE SCALE GENOMIC DNA]</scope>
    <source>
        <strain evidence="5 7">JL2886</strain>
    </source>
</reference>
<dbReference type="AlphaFoldDB" id="A0A1B0ZT20"/>
<dbReference type="PROSITE" id="PS00330">
    <property type="entry name" value="HEMOLYSIN_CALCIUM"/>
    <property type="match status" value="5"/>
</dbReference>
<dbReference type="PANTHER" id="PTHR38340">
    <property type="entry name" value="S-LAYER PROTEIN"/>
    <property type="match status" value="1"/>
</dbReference>
<dbReference type="GO" id="GO:0008237">
    <property type="term" value="F:metallopeptidase activity"/>
    <property type="evidence" value="ECO:0007669"/>
    <property type="project" value="InterPro"/>
</dbReference>
<dbReference type="SMART" id="SM00235">
    <property type="entry name" value="ZnMc"/>
    <property type="match status" value="1"/>
</dbReference>
<dbReference type="OrthoDB" id="733404at2"/>
<keyword evidence="7" id="KW-1185">Reference proteome</keyword>
<dbReference type="GO" id="GO:0005509">
    <property type="term" value="F:calcium ion binding"/>
    <property type="evidence" value="ECO:0007669"/>
    <property type="project" value="InterPro"/>
</dbReference>
<gene>
    <name evidence="5" type="ORF">JL2886_02458</name>
    <name evidence="6" type="ORF">PXK24_10330</name>
</gene>
<dbReference type="GO" id="GO:0005576">
    <property type="term" value="C:extracellular region"/>
    <property type="evidence" value="ECO:0007669"/>
    <property type="project" value="UniProtKB-SubCell"/>
</dbReference>
<evidence type="ECO:0000313" key="5">
    <source>
        <dbReference type="EMBL" id="ANP37347.1"/>
    </source>
</evidence>
<protein>
    <submittedName>
        <fullName evidence="5">Type I secretion protein</fullName>
    </submittedName>
</protein>
<dbReference type="SUPFAM" id="SSF55486">
    <property type="entry name" value="Metalloproteases ('zincins'), catalytic domain"/>
    <property type="match status" value="1"/>
</dbReference>
<dbReference type="SUPFAM" id="SSF51120">
    <property type="entry name" value="beta-Roll"/>
    <property type="match status" value="2"/>
</dbReference>
<dbReference type="Proteomes" id="UP000092565">
    <property type="component" value="Chromosome"/>
</dbReference>
<organism evidence="5 7">
    <name type="scientific">Phaeobacter gallaeciensis</name>
    <dbReference type="NCBI Taxonomy" id="60890"/>
    <lineage>
        <taxon>Bacteria</taxon>
        <taxon>Pseudomonadati</taxon>
        <taxon>Pseudomonadota</taxon>
        <taxon>Alphaproteobacteria</taxon>
        <taxon>Rhodobacterales</taxon>
        <taxon>Roseobacteraceae</taxon>
        <taxon>Phaeobacter</taxon>
    </lineage>
</organism>
<keyword evidence="3" id="KW-0964">Secreted</keyword>
<dbReference type="GO" id="GO:0006508">
    <property type="term" value="P:proteolysis"/>
    <property type="evidence" value="ECO:0007669"/>
    <property type="project" value="InterPro"/>
</dbReference>
<dbReference type="Gene3D" id="3.40.390.10">
    <property type="entry name" value="Collagenase (Catalytic Domain)"/>
    <property type="match status" value="1"/>
</dbReference>
<evidence type="ECO:0000256" key="1">
    <source>
        <dbReference type="ARBA" id="ARBA00004613"/>
    </source>
</evidence>
<evidence type="ECO:0000313" key="8">
    <source>
        <dbReference type="Proteomes" id="UP001218364"/>
    </source>
</evidence>
<evidence type="ECO:0000259" key="4">
    <source>
        <dbReference type="SMART" id="SM00235"/>
    </source>
</evidence>
<dbReference type="GO" id="GO:0008270">
    <property type="term" value="F:zinc ion binding"/>
    <property type="evidence" value="ECO:0007669"/>
    <property type="project" value="InterPro"/>
</dbReference>
<dbReference type="InterPro" id="IPR050557">
    <property type="entry name" value="RTX_toxin/Mannuronan_C5-epim"/>
</dbReference>
<dbReference type="EMBL" id="JARCJK010000004">
    <property type="protein sequence ID" value="MDE4166092.1"/>
    <property type="molecule type" value="Genomic_DNA"/>
</dbReference>
<sequence>MSEVSDYSALLYYLDDDVFRWNGQTSVGTQVVVTYRFVETQDLAPVSTDPYGASSYWSFSEVQRGYFRQVTEEFEATAGIRFVEVDGPAMVNVFGFNGGSAGGWADIALSQDGHTSQGDLAIGTSALSPGSYGYETMLHELGHSMGLKHPHDGDLTLKESLDNQENTVMTYSYDGYSVTDLGTMDAQALQNIYGDASAFEGWNVGLNRVGKVKIRATGEDDVMVSTDQATVLVGRGGDDQLIGREAKDVMRGGAGQDTLIGGLGNDKLNGGGGSDVLYGGIGEDDYSGGEDDSDVLHGRGGHDQIFGGGGDDRLTGARGADTLEGGNGNDRLLGGGGSDILNGGDGDDVLTGGGGADVFVFTDDDFYDVNTITDFTSGVDVIDVSQVDPAYFGEMNAQQDGGDTVLSYGSWFEIRLEGFTGSLTEGDILYL</sequence>
<accession>A0A1B0ZT20</accession>
<name>A0A1B0ZT20_9RHOB</name>
<dbReference type="EMBL" id="CP015124">
    <property type="protein sequence ID" value="ANP37347.1"/>
    <property type="molecule type" value="Genomic_DNA"/>
</dbReference>
<dbReference type="InterPro" id="IPR018511">
    <property type="entry name" value="Hemolysin-typ_Ca-bd_CS"/>
</dbReference>
<evidence type="ECO:0000256" key="3">
    <source>
        <dbReference type="ARBA" id="ARBA00022525"/>
    </source>
</evidence>
<feature type="domain" description="Peptidase metallopeptidase" evidence="4">
    <location>
        <begin position="40"/>
        <end position="184"/>
    </location>
</feature>
<dbReference type="Proteomes" id="UP001218364">
    <property type="component" value="Unassembled WGS sequence"/>
</dbReference>
<evidence type="ECO:0000256" key="2">
    <source>
        <dbReference type="ARBA" id="ARBA00009490"/>
    </source>
</evidence>
<dbReference type="InterPro" id="IPR001343">
    <property type="entry name" value="Hemolysn_Ca-bd"/>
</dbReference>
<dbReference type="Pfam" id="PF00353">
    <property type="entry name" value="HemolysinCabind"/>
    <property type="match status" value="3"/>
</dbReference>
<evidence type="ECO:0000313" key="7">
    <source>
        <dbReference type="Proteomes" id="UP000092565"/>
    </source>
</evidence>